<dbReference type="EMBL" id="JADJZA010000007">
    <property type="protein sequence ID" value="MBK9297329.1"/>
    <property type="molecule type" value="Genomic_DNA"/>
</dbReference>
<evidence type="ECO:0000256" key="3">
    <source>
        <dbReference type="ARBA" id="ARBA00022722"/>
    </source>
</evidence>
<keyword evidence="2" id="KW-1277">Toxin-antitoxin system</keyword>
<dbReference type="GO" id="GO:0000166">
    <property type="term" value="F:nucleotide binding"/>
    <property type="evidence" value="ECO:0007669"/>
    <property type="project" value="UniProtKB-KW"/>
</dbReference>
<comment type="caution">
    <text evidence="6">The sequence shown here is derived from an EMBL/GenBank/DDBJ whole genome shotgun (WGS) entry which is preliminary data.</text>
</comment>
<dbReference type="InterPro" id="IPR008201">
    <property type="entry name" value="HepT-like"/>
</dbReference>
<dbReference type="AlphaFoldDB" id="A0A936TF28"/>
<sequence>MLMAADEISIVVERGRSAFDTDVVLRRAMERSLEIVGEAAKALSDEFVRSNPALPTSDLAKVRDRISHHYHRIDPAQLWTIATVDIPALAGQLRDVS</sequence>
<dbReference type="Proteomes" id="UP000727993">
    <property type="component" value="Unassembled WGS sequence"/>
</dbReference>
<proteinExistence type="predicted"/>
<dbReference type="PANTHER" id="PTHR34139:SF1">
    <property type="entry name" value="RNASE MJ1380-RELATED"/>
    <property type="match status" value="1"/>
</dbReference>
<keyword evidence="1" id="KW-0597">Phosphoprotein</keyword>
<dbReference type="GO" id="GO:0016787">
    <property type="term" value="F:hydrolase activity"/>
    <property type="evidence" value="ECO:0007669"/>
    <property type="project" value="UniProtKB-KW"/>
</dbReference>
<organism evidence="6 7">
    <name type="scientific">Candidatus Neomicrothrix subdominans</name>
    <dbReference type="NCBI Taxonomy" id="2954438"/>
    <lineage>
        <taxon>Bacteria</taxon>
        <taxon>Bacillati</taxon>
        <taxon>Actinomycetota</taxon>
        <taxon>Acidimicrobiia</taxon>
        <taxon>Acidimicrobiales</taxon>
        <taxon>Microthrixaceae</taxon>
        <taxon>Candidatus Neomicrothrix</taxon>
    </lineage>
</organism>
<dbReference type="GO" id="GO:0110001">
    <property type="term" value="C:toxin-antitoxin complex"/>
    <property type="evidence" value="ECO:0007669"/>
    <property type="project" value="InterPro"/>
</dbReference>
<evidence type="ECO:0000313" key="6">
    <source>
        <dbReference type="EMBL" id="MBK9297329.1"/>
    </source>
</evidence>
<name>A0A936TF28_9ACTN</name>
<dbReference type="GO" id="GO:0004540">
    <property type="term" value="F:RNA nuclease activity"/>
    <property type="evidence" value="ECO:0007669"/>
    <property type="project" value="InterPro"/>
</dbReference>
<evidence type="ECO:0000313" key="7">
    <source>
        <dbReference type="Proteomes" id="UP000727993"/>
    </source>
</evidence>
<evidence type="ECO:0000256" key="2">
    <source>
        <dbReference type="ARBA" id="ARBA00022649"/>
    </source>
</evidence>
<evidence type="ECO:0000256" key="5">
    <source>
        <dbReference type="ARBA" id="ARBA00022801"/>
    </source>
</evidence>
<gene>
    <name evidence="6" type="ORF">IPN02_10965</name>
</gene>
<accession>A0A936TF28</accession>
<evidence type="ECO:0000256" key="4">
    <source>
        <dbReference type="ARBA" id="ARBA00022741"/>
    </source>
</evidence>
<evidence type="ECO:0000256" key="1">
    <source>
        <dbReference type="ARBA" id="ARBA00022553"/>
    </source>
</evidence>
<keyword evidence="4" id="KW-0547">Nucleotide-binding</keyword>
<protein>
    <submittedName>
        <fullName evidence="6">DUF86 domain-containing protein</fullName>
    </submittedName>
</protein>
<dbReference type="PANTHER" id="PTHR34139">
    <property type="entry name" value="UPF0331 PROTEIN MJ0127"/>
    <property type="match status" value="1"/>
</dbReference>
<dbReference type="InterPro" id="IPR051813">
    <property type="entry name" value="HepT_RNase_toxin"/>
</dbReference>
<dbReference type="Pfam" id="PF01934">
    <property type="entry name" value="HepT-like"/>
    <property type="match status" value="1"/>
</dbReference>
<keyword evidence="3" id="KW-0540">Nuclease</keyword>
<reference evidence="6 7" key="1">
    <citation type="submission" date="2020-10" db="EMBL/GenBank/DDBJ databases">
        <title>Connecting structure to function with the recovery of over 1000 high-quality activated sludge metagenome-assembled genomes encoding full-length rRNA genes using long-read sequencing.</title>
        <authorList>
            <person name="Singleton C.M."/>
            <person name="Petriglieri F."/>
            <person name="Kristensen J.M."/>
            <person name="Kirkegaard R.H."/>
            <person name="Michaelsen T.Y."/>
            <person name="Andersen M.H."/>
            <person name="Karst S.M."/>
            <person name="Dueholm M.S."/>
            <person name="Nielsen P.H."/>
            <person name="Albertsen M."/>
        </authorList>
    </citation>
    <scope>NUCLEOTIDE SEQUENCE [LARGE SCALE GENOMIC DNA]</scope>
    <source>
        <strain evidence="6">Lyne_18-Q3-R50-59_MAXAC.006</strain>
    </source>
</reference>
<keyword evidence="5" id="KW-0378">Hydrolase</keyword>